<dbReference type="AlphaFoldDB" id="A2GXM9"/>
<dbReference type="Proteomes" id="UP000001542">
    <property type="component" value="Unassembled WGS sequence"/>
</dbReference>
<gene>
    <name evidence="2" type="ORF">TVAG_568390</name>
</gene>
<feature type="domain" description="Baseplate structural protein Gp10 C-terminal" evidence="1">
    <location>
        <begin position="286"/>
        <end position="427"/>
    </location>
</feature>
<dbReference type="InParanoid" id="A2GXM9"/>
<evidence type="ECO:0000313" key="3">
    <source>
        <dbReference type="Proteomes" id="UP000001542"/>
    </source>
</evidence>
<reference evidence="2" key="2">
    <citation type="journal article" date="2007" name="Science">
        <title>Draft genome sequence of the sexually transmitted pathogen Trichomonas vaginalis.</title>
        <authorList>
            <person name="Carlton J.M."/>
            <person name="Hirt R.P."/>
            <person name="Silva J.C."/>
            <person name="Delcher A.L."/>
            <person name="Schatz M."/>
            <person name="Zhao Q."/>
            <person name="Wortman J.R."/>
            <person name="Bidwell S.L."/>
            <person name="Alsmark U.C.M."/>
            <person name="Besteiro S."/>
            <person name="Sicheritz-Ponten T."/>
            <person name="Noel C.J."/>
            <person name="Dacks J.B."/>
            <person name="Foster P.G."/>
            <person name="Simillion C."/>
            <person name="Van de Peer Y."/>
            <person name="Miranda-Saavedra D."/>
            <person name="Barton G.J."/>
            <person name="Westrop G.D."/>
            <person name="Mueller S."/>
            <person name="Dessi D."/>
            <person name="Fiori P.L."/>
            <person name="Ren Q."/>
            <person name="Paulsen I."/>
            <person name="Zhang H."/>
            <person name="Bastida-Corcuera F.D."/>
            <person name="Simoes-Barbosa A."/>
            <person name="Brown M.T."/>
            <person name="Hayes R.D."/>
            <person name="Mukherjee M."/>
            <person name="Okumura C.Y."/>
            <person name="Schneider R."/>
            <person name="Smith A.J."/>
            <person name="Vanacova S."/>
            <person name="Villalvazo M."/>
            <person name="Haas B.J."/>
            <person name="Pertea M."/>
            <person name="Feldblyum T.V."/>
            <person name="Utterback T.R."/>
            <person name="Shu C.L."/>
            <person name="Osoegawa K."/>
            <person name="de Jong P.J."/>
            <person name="Hrdy I."/>
            <person name="Horvathova L."/>
            <person name="Zubacova Z."/>
            <person name="Dolezal P."/>
            <person name="Malik S.B."/>
            <person name="Logsdon J.M. Jr."/>
            <person name="Henze K."/>
            <person name="Gupta A."/>
            <person name="Wang C.C."/>
            <person name="Dunne R.L."/>
            <person name="Upcroft J.A."/>
            <person name="Upcroft P."/>
            <person name="White O."/>
            <person name="Salzberg S.L."/>
            <person name="Tang P."/>
            <person name="Chiu C.-H."/>
            <person name="Lee Y.-S."/>
            <person name="Embley T.M."/>
            <person name="Coombs G.H."/>
            <person name="Mottram J.C."/>
            <person name="Tachezy J."/>
            <person name="Fraser-Liggett C.M."/>
            <person name="Johnson P.J."/>
        </authorList>
    </citation>
    <scope>NUCLEOTIDE SEQUENCE [LARGE SCALE GENOMIC DNA]</scope>
    <source>
        <strain evidence="2">G3</strain>
    </source>
</reference>
<dbReference type="InterPro" id="IPR053827">
    <property type="entry name" value="Gp10_C"/>
</dbReference>
<dbReference type="EMBL" id="DS122049">
    <property type="protein sequence ID" value="EAX78088.1"/>
    <property type="molecule type" value="Genomic_DNA"/>
</dbReference>
<dbReference type="Pfam" id="PF21939">
    <property type="entry name" value="Gp10_C"/>
    <property type="match status" value="1"/>
</dbReference>
<dbReference type="VEuPathDB" id="TrichDB:TVAG_568390"/>
<organism evidence="2 3">
    <name type="scientific">Trichomonas vaginalis (strain ATCC PRA-98 / G3)</name>
    <dbReference type="NCBI Taxonomy" id="412133"/>
    <lineage>
        <taxon>Eukaryota</taxon>
        <taxon>Metamonada</taxon>
        <taxon>Parabasalia</taxon>
        <taxon>Trichomonadida</taxon>
        <taxon>Trichomonadidae</taxon>
        <taxon>Trichomonas</taxon>
    </lineage>
</organism>
<dbReference type="PANTHER" id="PTHR19051">
    <property type="entry name" value="KERATIN-ASSOCIATED PROTEIN"/>
    <property type="match status" value="1"/>
</dbReference>
<accession>A2GXM9</accession>
<dbReference type="VEuPathDB" id="TrichDB:TVAGG3_1000270"/>
<evidence type="ECO:0000313" key="2">
    <source>
        <dbReference type="EMBL" id="EAX78088.1"/>
    </source>
</evidence>
<name>A2GXM9_TRIV3</name>
<keyword evidence="3" id="KW-1185">Reference proteome</keyword>
<reference evidence="2" key="1">
    <citation type="submission" date="2006-10" db="EMBL/GenBank/DDBJ databases">
        <authorList>
            <person name="Amadeo P."/>
            <person name="Zhao Q."/>
            <person name="Wortman J."/>
            <person name="Fraser-Liggett C."/>
            <person name="Carlton J."/>
        </authorList>
    </citation>
    <scope>NUCLEOTIDE SEQUENCE</scope>
    <source>
        <strain evidence="2">G3</strain>
    </source>
</reference>
<evidence type="ECO:0000259" key="1">
    <source>
        <dbReference type="Pfam" id="PF21939"/>
    </source>
</evidence>
<sequence>MSNETASMREIQHNRQLIMQALNKNTTNFSNYSKISESLKEGNLKLTLNPMTDEFLFQDNKNHTVCINPTKRTLNEKPIDELLLKADIDNKADKEYVIEKVQEEHDRADATYATKEDVEKKADKEYVDDELAYLASGLVKKADKEYVDEKDNEIIKRVDWYHERTSKILKTKADTGWVSGCLDLKADKETVDMLTQTVSSHTRGLMEDGQQLKELEKGVTELRNTKADSTWIKGYVDATKERIFAWTEGTYPQKYHRHSISDVNELEEKLYKKADKTELQTLKTEILQTLYPIGSIYTSMNSTRPEVVLGFGTWTQIVDRFLYCANSSKETGGSKTISGENLPAHSHYINLTTAEAGWHKHRYWDWTGMTKGKGYDVKDDVKFAINCYWDDTQGGGSHTHRITGYSETTGQSKDYMPPYMTVYAWYRNA</sequence>
<protein>
    <recommendedName>
        <fullName evidence="1">Baseplate structural protein Gp10 C-terminal domain-containing protein</fullName>
    </recommendedName>
</protein>
<proteinExistence type="predicted"/>
<dbReference type="PANTHER" id="PTHR19051:SF32">
    <property type="entry name" value="KERATIN-ASSOCIATED PROTEIN 13-3"/>
    <property type="match status" value="1"/>
</dbReference>